<keyword evidence="1" id="KW-0805">Transcription regulation</keyword>
<feature type="domain" description="HTH araC/xylS-type" evidence="4">
    <location>
        <begin position="179"/>
        <end position="277"/>
    </location>
</feature>
<dbReference type="SMART" id="SM00342">
    <property type="entry name" value="HTH_ARAC"/>
    <property type="match status" value="1"/>
</dbReference>
<dbReference type="Gene3D" id="1.10.10.60">
    <property type="entry name" value="Homeodomain-like"/>
    <property type="match status" value="1"/>
</dbReference>
<dbReference type="InterPro" id="IPR018060">
    <property type="entry name" value="HTH_AraC"/>
</dbReference>
<dbReference type="Pfam" id="PF12833">
    <property type="entry name" value="HTH_18"/>
    <property type="match status" value="1"/>
</dbReference>
<proteinExistence type="predicted"/>
<name>A0A2T7BIR4_9BACT</name>
<evidence type="ECO:0000259" key="4">
    <source>
        <dbReference type="PROSITE" id="PS01124"/>
    </source>
</evidence>
<dbReference type="OrthoDB" id="2585681at2"/>
<reference evidence="5 6" key="1">
    <citation type="submission" date="2018-04" db="EMBL/GenBank/DDBJ databases">
        <title>Chitinophaga fuyangensis sp. nov., isolated from soil in a chemical factory.</title>
        <authorList>
            <person name="Chen K."/>
        </authorList>
    </citation>
    <scope>NUCLEOTIDE SEQUENCE [LARGE SCALE GENOMIC DNA]</scope>
    <source>
        <strain evidence="5 6">LY-1</strain>
    </source>
</reference>
<accession>A0A2T7BIR4</accession>
<dbReference type="GO" id="GO:0003700">
    <property type="term" value="F:DNA-binding transcription factor activity"/>
    <property type="evidence" value="ECO:0007669"/>
    <property type="project" value="InterPro"/>
</dbReference>
<sequence length="279" mass="32410">MKLQFEDNKKGRFTVLIHEPAFAGEGIAAGPDTTNAIVYNDGKDQSITIDEVPYLLPANAVLPLMANQHFRFEHPEWLIAWQFNRDFYCIADHDAEVGCVGFLFYGIQHPLFVALSPVDIRNIHIIRDLCVEDMAVKDRMQGEMLRTLLKRLIINVTRIAKQQTDSYARFTDEKMDILRKFNLLLEIHFRDQHEVQFYAHALNRSPKTLANLFAIFNHPSPSRLIQRRIVQEAQRYLHYTDKSAKEIAYALGFVSPAHFSRFFRQQTGSSISEFRQRQP</sequence>
<dbReference type="SUPFAM" id="SSF46689">
    <property type="entry name" value="Homeodomain-like"/>
    <property type="match status" value="1"/>
</dbReference>
<gene>
    <name evidence="5" type="ORF">DCC81_18270</name>
</gene>
<organism evidence="5 6">
    <name type="scientific">Chitinophaga parva</name>
    <dbReference type="NCBI Taxonomy" id="2169414"/>
    <lineage>
        <taxon>Bacteria</taxon>
        <taxon>Pseudomonadati</taxon>
        <taxon>Bacteroidota</taxon>
        <taxon>Chitinophagia</taxon>
        <taxon>Chitinophagales</taxon>
        <taxon>Chitinophagaceae</taxon>
        <taxon>Chitinophaga</taxon>
    </lineage>
</organism>
<keyword evidence="3" id="KW-0804">Transcription</keyword>
<comment type="caution">
    <text evidence="5">The sequence shown here is derived from an EMBL/GenBank/DDBJ whole genome shotgun (WGS) entry which is preliminary data.</text>
</comment>
<evidence type="ECO:0000256" key="3">
    <source>
        <dbReference type="ARBA" id="ARBA00023163"/>
    </source>
</evidence>
<evidence type="ECO:0000256" key="2">
    <source>
        <dbReference type="ARBA" id="ARBA00023125"/>
    </source>
</evidence>
<evidence type="ECO:0000313" key="5">
    <source>
        <dbReference type="EMBL" id="PUZ26181.1"/>
    </source>
</evidence>
<dbReference type="InterPro" id="IPR009057">
    <property type="entry name" value="Homeodomain-like_sf"/>
</dbReference>
<dbReference type="EMBL" id="QCYK01000002">
    <property type="protein sequence ID" value="PUZ26181.1"/>
    <property type="molecule type" value="Genomic_DNA"/>
</dbReference>
<dbReference type="AlphaFoldDB" id="A0A2T7BIR4"/>
<dbReference type="PROSITE" id="PS01124">
    <property type="entry name" value="HTH_ARAC_FAMILY_2"/>
    <property type="match status" value="1"/>
</dbReference>
<evidence type="ECO:0000313" key="6">
    <source>
        <dbReference type="Proteomes" id="UP000244450"/>
    </source>
</evidence>
<dbReference type="RefSeq" id="WP_108688019.1">
    <property type="nucleotide sequence ID" value="NZ_QCYK01000002.1"/>
</dbReference>
<dbReference type="PANTHER" id="PTHR43280">
    <property type="entry name" value="ARAC-FAMILY TRANSCRIPTIONAL REGULATOR"/>
    <property type="match status" value="1"/>
</dbReference>
<dbReference type="GO" id="GO:0043565">
    <property type="term" value="F:sequence-specific DNA binding"/>
    <property type="evidence" value="ECO:0007669"/>
    <property type="project" value="InterPro"/>
</dbReference>
<keyword evidence="2" id="KW-0238">DNA-binding</keyword>
<evidence type="ECO:0000256" key="1">
    <source>
        <dbReference type="ARBA" id="ARBA00023015"/>
    </source>
</evidence>
<dbReference type="Proteomes" id="UP000244450">
    <property type="component" value="Unassembled WGS sequence"/>
</dbReference>
<protein>
    <submittedName>
        <fullName evidence="5">AraC family transcriptional regulator</fullName>
    </submittedName>
</protein>
<keyword evidence="6" id="KW-1185">Reference proteome</keyword>
<dbReference type="PANTHER" id="PTHR43280:SF32">
    <property type="entry name" value="TRANSCRIPTIONAL REGULATORY PROTEIN"/>
    <property type="match status" value="1"/>
</dbReference>